<comment type="caution">
    <text evidence="1">The sequence shown here is derived from an EMBL/GenBank/DDBJ whole genome shotgun (WGS) entry which is preliminary data.</text>
</comment>
<reference evidence="1 2" key="1">
    <citation type="submission" date="2020-01" db="EMBL/GenBank/DDBJ databases">
        <title>Rhizobium genotypes associated with high levels of biological nitrogen fixation by grain legumes in a temperate-maritime cropping system.</title>
        <authorList>
            <person name="Maluk M."/>
            <person name="Francesc Ferrando Molina F."/>
            <person name="Lopez Del Egido L."/>
            <person name="Lafos M."/>
            <person name="Langarica-Fuentes A."/>
            <person name="Gebre Yohannes G."/>
            <person name="Young M.W."/>
            <person name="Martin P."/>
            <person name="Gantlett R."/>
            <person name="Kenicer G."/>
            <person name="Hawes C."/>
            <person name="Begg G.S."/>
            <person name="Quilliam R.S."/>
            <person name="Squire G.R."/>
            <person name="Poole P.S."/>
            <person name="Young P.W."/>
            <person name="Iannetta P.M."/>
            <person name="James E.K."/>
        </authorList>
    </citation>
    <scope>NUCLEOTIDE SEQUENCE [LARGE SCALE GENOMIC DNA]</scope>
    <source>
        <strain evidence="1 2">JHI944</strain>
    </source>
</reference>
<sequence length="145" mass="16360">MLLPEKKLKQIEDENGRLKRTVTDLTLDCEMLQDVIRAQIPGPDRKREVVEHMCRHWMASVRRACGALNFDRPPATTSLSAPTRRMPECPAGCVARCQKGTPNLIGHIALRLEDGGDGVWFDHTEQCSSIVIDPYPPNAMQRARR</sequence>
<dbReference type="EMBL" id="WXXP01000042">
    <property type="protein sequence ID" value="NEK54772.1"/>
    <property type="molecule type" value="Genomic_DNA"/>
</dbReference>
<evidence type="ECO:0000313" key="2">
    <source>
        <dbReference type="Proteomes" id="UP000471409"/>
    </source>
</evidence>
<name>A0A6P0DRK5_RHILE</name>
<dbReference type="AlphaFoldDB" id="A0A6P0DRK5"/>
<organism evidence="1 2">
    <name type="scientific">Rhizobium leguminosarum</name>
    <dbReference type="NCBI Taxonomy" id="384"/>
    <lineage>
        <taxon>Bacteria</taxon>
        <taxon>Pseudomonadati</taxon>
        <taxon>Pseudomonadota</taxon>
        <taxon>Alphaproteobacteria</taxon>
        <taxon>Hyphomicrobiales</taxon>
        <taxon>Rhizobiaceae</taxon>
        <taxon>Rhizobium/Agrobacterium group</taxon>
        <taxon>Rhizobium</taxon>
    </lineage>
</organism>
<protein>
    <submittedName>
        <fullName evidence="1">Uncharacterized protein</fullName>
    </submittedName>
</protein>
<evidence type="ECO:0000313" key="1">
    <source>
        <dbReference type="EMBL" id="NEK54772.1"/>
    </source>
</evidence>
<accession>A0A6P0DRK5</accession>
<dbReference type="Proteomes" id="UP000471409">
    <property type="component" value="Unassembled WGS sequence"/>
</dbReference>
<proteinExistence type="predicted"/>
<gene>
    <name evidence="1" type="ORF">GUK36_36250</name>
</gene>